<keyword evidence="1" id="KW-1133">Transmembrane helix</keyword>
<keyword evidence="1" id="KW-0472">Membrane</keyword>
<gene>
    <name evidence="3" type="ORF">ACFQGD_26150</name>
</gene>
<accession>A0ABW2C727</accession>
<dbReference type="PROSITE" id="PS50206">
    <property type="entry name" value="RHODANESE_3"/>
    <property type="match status" value="1"/>
</dbReference>
<dbReference type="RefSeq" id="WP_345404848.1">
    <property type="nucleotide sequence ID" value="NZ_BAABLA010000119.1"/>
</dbReference>
<keyword evidence="1" id="KW-0812">Transmembrane</keyword>
<evidence type="ECO:0000313" key="4">
    <source>
        <dbReference type="Proteomes" id="UP001596337"/>
    </source>
</evidence>
<dbReference type="EMBL" id="JBHSXX010000001">
    <property type="protein sequence ID" value="MFC6870619.1"/>
    <property type="molecule type" value="Genomic_DNA"/>
</dbReference>
<sequence>MSHHVMDVTAVRELLDTNPDVLLIDVRTPGEYETAHIADAINLPVDQVDAHLEQIVRDAGGKLILICQSGNRANQCQTKLAAAGLTDTAVMSGGMDAWTSAGAPVITGRQRWGLERQVRLVAGSIVLLAVLASIWWPPATFLAGFIGAGLAFAAITNTCAMGMMLAKLPYNRADTYADITTSLARLRQSSQQS</sequence>
<dbReference type="Proteomes" id="UP001596337">
    <property type="component" value="Unassembled WGS sequence"/>
</dbReference>
<name>A0ABW2C727_9PSEU</name>
<reference evidence="4" key="1">
    <citation type="journal article" date="2019" name="Int. J. Syst. Evol. Microbiol.">
        <title>The Global Catalogue of Microorganisms (GCM) 10K type strain sequencing project: providing services to taxonomists for standard genome sequencing and annotation.</title>
        <authorList>
            <consortium name="The Broad Institute Genomics Platform"/>
            <consortium name="The Broad Institute Genome Sequencing Center for Infectious Disease"/>
            <person name="Wu L."/>
            <person name="Ma J."/>
        </authorList>
    </citation>
    <scope>NUCLEOTIDE SEQUENCE [LARGE SCALE GENOMIC DNA]</scope>
    <source>
        <strain evidence="4">KCTC 32255</strain>
    </source>
</reference>
<dbReference type="Gene3D" id="3.40.250.10">
    <property type="entry name" value="Rhodanese-like domain"/>
    <property type="match status" value="1"/>
</dbReference>
<evidence type="ECO:0000313" key="3">
    <source>
        <dbReference type="EMBL" id="MFC6870619.1"/>
    </source>
</evidence>
<protein>
    <submittedName>
        <fullName evidence="3">Rhodanese-like domain-containing protein</fullName>
    </submittedName>
</protein>
<dbReference type="InterPro" id="IPR001763">
    <property type="entry name" value="Rhodanese-like_dom"/>
</dbReference>
<feature type="transmembrane region" description="Helical" evidence="1">
    <location>
        <begin position="118"/>
        <end position="136"/>
    </location>
</feature>
<dbReference type="SUPFAM" id="SSF52821">
    <property type="entry name" value="Rhodanese/Cell cycle control phosphatase"/>
    <property type="match status" value="1"/>
</dbReference>
<proteinExistence type="predicted"/>
<evidence type="ECO:0000259" key="2">
    <source>
        <dbReference type="PROSITE" id="PS50206"/>
    </source>
</evidence>
<feature type="transmembrane region" description="Helical" evidence="1">
    <location>
        <begin position="142"/>
        <end position="166"/>
    </location>
</feature>
<organism evidence="3 4">
    <name type="scientific">Haloechinothrix salitolerans</name>
    <dbReference type="NCBI Taxonomy" id="926830"/>
    <lineage>
        <taxon>Bacteria</taxon>
        <taxon>Bacillati</taxon>
        <taxon>Actinomycetota</taxon>
        <taxon>Actinomycetes</taxon>
        <taxon>Pseudonocardiales</taxon>
        <taxon>Pseudonocardiaceae</taxon>
        <taxon>Haloechinothrix</taxon>
    </lineage>
</organism>
<keyword evidence="4" id="KW-1185">Reference proteome</keyword>
<dbReference type="InterPro" id="IPR050229">
    <property type="entry name" value="GlpE_sulfurtransferase"/>
</dbReference>
<dbReference type="PANTHER" id="PTHR43031">
    <property type="entry name" value="FAD-DEPENDENT OXIDOREDUCTASE"/>
    <property type="match status" value="1"/>
</dbReference>
<dbReference type="Pfam" id="PF11127">
    <property type="entry name" value="YgaP-like_TM"/>
    <property type="match status" value="1"/>
</dbReference>
<comment type="caution">
    <text evidence="3">The sequence shown here is derived from an EMBL/GenBank/DDBJ whole genome shotgun (WGS) entry which is preliminary data.</text>
</comment>
<dbReference type="CDD" id="cd00158">
    <property type="entry name" value="RHOD"/>
    <property type="match status" value="1"/>
</dbReference>
<dbReference type="InterPro" id="IPR021309">
    <property type="entry name" value="YgaP-like_TM"/>
</dbReference>
<dbReference type="PANTHER" id="PTHR43031:SF1">
    <property type="entry name" value="PYRIDINE NUCLEOTIDE-DISULPHIDE OXIDOREDUCTASE"/>
    <property type="match status" value="1"/>
</dbReference>
<dbReference type="SMART" id="SM00450">
    <property type="entry name" value="RHOD"/>
    <property type="match status" value="1"/>
</dbReference>
<dbReference type="Gene3D" id="6.10.140.1340">
    <property type="match status" value="1"/>
</dbReference>
<dbReference type="Pfam" id="PF00581">
    <property type="entry name" value="Rhodanese"/>
    <property type="match status" value="1"/>
</dbReference>
<evidence type="ECO:0000256" key="1">
    <source>
        <dbReference type="SAM" id="Phobius"/>
    </source>
</evidence>
<feature type="domain" description="Rhodanese" evidence="2">
    <location>
        <begin position="17"/>
        <end position="107"/>
    </location>
</feature>
<dbReference type="InterPro" id="IPR036873">
    <property type="entry name" value="Rhodanese-like_dom_sf"/>
</dbReference>